<dbReference type="EMBL" id="SRLB01000005">
    <property type="protein sequence ID" value="TGE00526.1"/>
    <property type="molecule type" value="Genomic_DNA"/>
</dbReference>
<dbReference type="GO" id="GO:0008800">
    <property type="term" value="F:beta-lactamase activity"/>
    <property type="evidence" value="ECO:0007669"/>
    <property type="project" value="UniProtKB-EC"/>
</dbReference>
<reference evidence="3 4" key="1">
    <citation type="submission" date="2019-04" db="EMBL/GenBank/DDBJ databases">
        <authorList>
            <person name="Feng G."/>
            <person name="Zhu H."/>
        </authorList>
    </citation>
    <scope>NUCLEOTIDE SEQUENCE [LARGE SCALE GENOMIC DNA]</scope>
    <source>
        <strain evidence="3 4">6HR-1</strain>
    </source>
</reference>
<accession>A0A4Z0NUD1</accession>
<dbReference type="SUPFAM" id="SSF56601">
    <property type="entry name" value="beta-lactamase/transpeptidase-like"/>
    <property type="match status" value="1"/>
</dbReference>
<gene>
    <name evidence="3" type="ORF">EU555_07160</name>
</gene>
<dbReference type="RefSeq" id="WP_135413991.1">
    <property type="nucleotide sequence ID" value="NZ_SRLB01000005.1"/>
</dbReference>
<organism evidence="3 4">
    <name type="scientific">Methylobacterium nonmethylotrophicum</name>
    <dbReference type="NCBI Taxonomy" id="1141884"/>
    <lineage>
        <taxon>Bacteria</taxon>
        <taxon>Pseudomonadati</taxon>
        <taxon>Pseudomonadota</taxon>
        <taxon>Alphaproteobacteria</taxon>
        <taxon>Hyphomicrobiales</taxon>
        <taxon>Methylobacteriaceae</taxon>
        <taxon>Methylobacterium</taxon>
    </lineage>
</organism>
<dbReference type="GO" id="GO:0030655">
    <property type="term" value="P:beta-lactam antibiotic catabolic process"/>
    <property type="evidence" value="ECO:0007669"/>
    <property type="project" value="InterPro"/>
</dbReference>
<dbReference type="PANTHER" id="PTHR35333:SF5">
    <property type="entry name" value="CONSERVED LIPOPROTEIN LPQF-RELATED"/>
    <property type="match status" value="1"/>
</dbReference>
<evidence type="ECO:0000313" key="4">
    <source>
        <dbReference type="Proteomes" id="UP000297535"/>
    </source>
</evidence>
<feature type="domain" description="Beta-lactamase class A catalytic" evidence="2">
    <location>
        <begin position="86"/>
        <end position="185"/>
    </location>
</feature>
<keyword evidence="4" id="KW-1185">Reference proteome</keyword>
<dbReference type="Gene3D" id="3.40.710.10">
    <property type="entry name" value="DD-peptidase/beta-lactamase superfamily"/>
    <property type="match status" value="1"/>
</dbReference>
<dbReference type="PANTHER" id="PTHR35333">
    <property type="entry name" value="BETA-LACTAMASE"/>
    <property type="match status" value="1"/>
</dbReference>
<dbReference type="InterPro" id="IPR045155">
    <property type="entry name" value="Beta-lactam_cat"/>
</dbReference>
<proteinExistence type="predicted"/>
<sequence>MSRVTEILRALTDRNGPFEALTGAQEGFTVRLRDAEVPARIGLDGEGRIQGLFFHPAVPVSGGIEDHVRAIAALPGCAAVLVASEGQVRAEHAADRPLAVGSAFKLAVLRAVAGACADGRLAWDRVVRLDPGWRSLPTGLLQDWPAGAPLTVATLANLMIAQSDNTATDALIRLVGREAVETLAPRNAPFPTTREAFLLKRADAADLRQVWASGDAAGRRALLAGLADRPLPRADDLAPEATLEVEWLFTARELEALMRETHHLPALAISPGAVPAGRWRRVAYKGGSETGVLNLTALVTARSGIRHGVVATWNDTRALDPERLLAPFRGILRRLDDEA</sequence>
<name>A0A4Z0NUD1_9HYPH</name>
<comment type="caution">
    <text evidence="3">The sequence shown here is derived from an EMBL/GenBank/DDBJ whole genome shotgun (WGS) entry which is preliminary data.</text>
</comment>
<protein>
    <submittedName>
        <fullName evidence="3">Serine hydrolase</fullName>
    </submittedName>
</protein>
<comment type="catalytic activity">
    <reaction evidence="1">
        <text>a beta-lactam + H2O = a substituted beta-amino acid</text>
        <dbReference type="Rhea" id="RHEA:20401"/>
        <dbReference type="ChEBI" id="CHEBI:15377"/>
        <dbReference type="ChEBI" id="CHEBI:35627"/>
        <dbReference type="ChEBI" id="CHEBI:140347"/>
        <dbReference type="EC" id="3.5.2.6"/>
    </reaction>
</comment>
<evidence type="ECO:0000259" key="2">
    <source>
        <dbReference type="Pfam" id="PF13354"/>
    </source>
</evidence>
<evidence type="ECO:0000256" key="1">
    <source>
        <dbReference type="ARBA" id="ARBA00001526"/>
    </source>
</evidence>
<evidence type="ECO:0000313" key="3">
    <source>
        <dbReference type="EMBL" id="TGE00526.1"/>
    </source>
</evidence>
<dbReference type="InterPro" id="IPR000871">
    <property type="entry name" value="Beta-lactam_class-A"/>
</dbReference>
<keyword evidence="3" id="KW-0378">Hydrolase</keyword>
<dbReference type="Pfam" id="PF13354">
    <property type="entry name" value="Beta-lactamase2"/>
    <property type="match status" value="1"/>
</dbReference>
<dbReference type="OrthoDB" id="108135at2"/>
<dbReference type="GO" id="GO:0046677">
    <property type="term" value="P:response to antibiotic"/>
    <property type="evidence" value="ECO:0007669"/>
    <property type="project" value="InterPro"/>
</dbReference>
<dbReference type="Proteomes" id="UP000297535">
    <property type="component" value="Unassembled WGS sequence"/>
</dbReference>
<dbReference type="InterPro" id="IPR012338">
    <property type="entry name" value="Beta-lactam/transpept-like"/>
</dbReference>
<dbReference type="AlphaFoldDB" id="A0A4Z0NUD1"/>